<feature type="domain" description="Acetyl-coenzyme A synthetase N-terminal" evidence="7">
    <location>
        <begin position="31"/>
        <end position="89"/>
    </location>
</feature>
<dbReference type="NCBIfam" id="TIGR01217">
    <property type="entry name" value="ac_ac_CoA_syn"/>
    <property type="match status" value="1"/>
</dbReference>
<dbReference type="GO" id="GO:0030729">
    <property type="term" value="F:acetoacetate-CoA ligase activity"/>
    <property type="evidence" value="ECO:0007669"/>
    <property type="project" value="InterPro"/>
</dbReference>
<dbReference type="InterPro" id="IPR032387">
    <property type="entry name" value="ACAS_N"/>
</dbReference>
<dbReference type="RefSeq" id="WP_007238672.1">
    <property type="nucleotide sequence ID" value="NZ_BAFB01000108.1"/>
</dbReference>
<dbReference type="PANTHER" id="PTHR42921:SF1">
    <property type="entry name" value="ACETOACETYL-COA SYNTHETASE"/>
    <property type="match status" value="1"/>
</dbReference>
<evidence type="ECO:0000259" key="5">
    <source>
        <dbReference type="Pfam" id="PF00501"/>
    </source>
</evidence>
<dbReference type="InterPro" id="IPR042099">
    <property type="entry name" value="ANL_N_sf"/>
</dbReference>
<evidence type="ECO:0000313" key="9">
    <source>
        <dbReference type="Proteomes" id="UP000005038"/>
    </source>
</evidence>
<dbReference type="PROSITE" id="PS00455">
    <property type="entry name" value="AMP_BINDING"/>
    <property type="match status" value="1"/>
</dbReference>
<sequence>MGSSTHSDTASRIDDFARQVAARHGVDTASYDALWSWSVEQPAQFWRAVWEYFELDDIAGPLADGDDAVLASTTMPGAQWFPGVTLNYVDQVFRNADEPGAADRAAIVGVDEDGARVTLSWTQLREQSLAFAQRLRELGVGVSDVVAAYLPDIPEALVAFLGTAAVGAIWSGCGQDYAPSGAAGRLAQLGPKVLVTADGYRYNGKDIDKAADSAELAGLLDDLRAHVVVGDPSRQPTRDIDVVDYESVVARPREVDADIPVKVGFDHPLWVLFSSGTTGRPKGIVHGHGGVVVEHLKAAGLHADLSRDDVFFWHTALSWMMWNFQAAGLLVGAEIVCYSGSPLHPDADRLWGLVAAEGVTYFGTSPGQLQASRKAGLVPGRDHDLSALRGIGSTGSALSADLFEWIDENVRPGLPVSSISGGTDVVTAFAGGSSGQPVVPGELSVRYLGVALESWAADTTPLIGEVGEMVVTAPMPSMPVSFWNDPDGARYRSAYFSHEWSTPDDSDPHAQDVWRHGDWVTVTDRGSLVIHGRSDATLNKQGVRMGSADIYEVVESLDEVAEAFVLGVDGPDGTYWMPLFVTLVPGAMLDDALRTRIASAIRTRLSPRHVPDEVVEAPGIPHTRTGKKLEVPVTAILAGRSGVDVDPRSIDDPDLIEWYAARGREHRW</sequence>
<feature type="domain" description="AMP-dependent synthetase/ligase" evidence="5">
    <location>
        <begin position="102"/>
        <end position="472"/>
    </location>
</feature>
<dbReference type="Proteomes" id="UP000005038">
    <property type="component" value="Unassembled WGS sequence"/>
</dbReference>
<dbReference type="STRING" id="1108044.GOOTI_108_00270"/>
<name>H5TLS7_GORO1</name>
<keyword evidence="4" id="KW-0067">ATP-binding</keyword>
<dbReference type="Pfam" id="PF00501">
    <property type="entry name" value="AMP-binding"/>
    <property type="match status" value="1"/>
</dbReference>
<dbReference type="Gene3D" id="3.40.50.12780">
    <property type="entry name" value="N-terminal domain of ligase-like"/>
    <property type="match status" value="1"/>
</dbReference>
<dbReference type="Pfam" id="PF16177">
    <property type="entry name" value="ACAS_N"/>
    <property type="match status" value="1"/>
</dbReference>
<proteinExistence type="inferred from homology"/>
<evidence type="ECO:0000259" key="7">
    <source>
        <dbReference type="Pfam" id="PF16177"/>
    </source>
</evidence>
<dbReference type="InterPro" id="IPR045851">
    <property type="entry name" value="AMP-bd_C_sf"/>
</dbReference>
<keyword evidence="3" id="KW-0547">Nucleotide-binding</keyword>
<dbReference type="GO" id="GO:0005524">
    <property type="term" value="F:ATP binding"/>
    <property type="evidence" value="ECO:0007669"/>
    <property type="project" value="UniProtKB-KW"/>
</dbReference>
<reference evidence="8" key="1">
    <citation type="submission" date="2012-02" db="EMBL/GenBank/DDBJ databases">
        <title>Whole genome shotgun sequence of Gordonia otitidis NBRC 100426.</title>
        <authorList>
            <person name="Yoshida I."/>
            <person name="Hosoyama A."/>
            <person name="Tsuchikane K."/>
            <person name="Katsumata H."/>
            <person name="Yamazaki S."/>
            <person name="Fujita N."/>
        </authorList>
    </citation>
    <scope>NUCLEOTIDE SEQUENCE [LARGE SCALE GENOMIC DNA]</scope>
    <source>
        <strain evidence="8">NBRC 100426</strain>
    </source>
</reference>
<protein>
    <submittedName>
        <fullName evidence="8">Acetoacetyl-CoA synthetase</fullName>
    </submittedName>
</protein>
<dbReference type="AlphaFoldDB" id="H5TLS7"/>
<dbReference type="OrthoDB" id="9803968at2"/>
<feature type="domain" description="AMP-binding enzyme C-terminal" evidence="6">
    <location>
        <begin position="552"/>
        <end position="627"/>
    </location>
</feature>
<dbReference type="EMBL" id="BAFB01000108">
    <property type="protein sequence ID" value="GAB34435.1"/>
    <property type="molecule type" value="Genomic_DNA"/>
</dbReference>
<evidence type="ECO:0000256" key="4">
    <source>
        <dbReference type="ARBA" id="ARBA00022840"/>
    </source>
</evidence>
<dbReference type="Gene3D" id="3.30.300.30">
    <property type="match status" value="1"/>
</dbReference>
<comment type="caution">
    <text evidence="8">The sequence shown here is derived from an EMBL/GenBank/DDBJ whole genome shotgun (WGS) entry which is preliminary data.</text>
</comment>
<dbReference type="Pfam" id="PF13193">
    <property type="entry name" value="AMP-binding_C"/>
    <property type="match status" value="1"/>
</dbReference>
<keyword evidence="2" id="KW-0436">Ligase</keyword>
<dbReference type="InterPro" id="IPR025110">
    <property type="entry name" value="AMP-bd_C"/>
</dbReference>
<evidence type="ECO:0000256" key="3">
    <source>
        <dbReference type="ARBA" id="ARBA00022741"/>
    </source>
</evidence>
<dbReference type="InterPro" id="IPR000873">
    <property type="entry name" value="AMP-dep_synth/lig_dom"/>
</dbReference>
<evidence type="ECO:0000313" key="8">
    <source>
        <dbReference type="EMBL" id="GAB34435.1"/>
    </source>
</evidence>
<accession>H5TLS7</accession>
<evidence type="ECO:0000256" key="1">
    <source>
        <dbReference type="ARBA" id="ARBA00006432"/>
    </source>
</evidence>
<keyword evidence="9" id="KW-1185">Reference proteome</keyword>
<dbReference type="PANTHER" id="PTHR42921">
    <property type="entry name" value="ACETOACETYL-COA SYNTHETASE"/>
    <property type="match status" value="1"/>
</dbReference>
<organism evidence="8 9">
    <name type="scientific">Gordonia otitidis (strain DSM 44809 / CCUG 52243 / JCM 12355 / NBRC 100426 / IFM 10032)</name>
    <dbReference type="NCBI Taxonomy" id="1108044"/>
    <lineage>
        <taxon>Bacteria</taxon>
        <taxon>Bacillati</taxon>
        <taxon>Actinomycetota</taxon>
        <taxon>Actinomycetes</taxon>
        <taxon>Mycobacteriales</taxon>
        <taxon>Gordoniaceae</taxon>
        <taxon>Gordonia</taxon>
    </lineage>
</organism>
<dbReference type="InterPro" id="IPR020845">
    <property type="entry name" value="AMP-binding_CS"/>
</dbReference>
<dbReference type="InterPro" id="IPR005914">
    <property type="entry name" value="Acac_CoA_synth"/>
</dbReference>
<gene>
    <name evidence="8" type="primary">acsA</name>
    <name evidence="8" type="ORF">GOOTI_108_00270</name>
</gene>
<comment type="similarity">
    <text evidence="1">Belongs to the ATP-dependent AMP-binding enzyme family.</text>
</comment>
<dbReference type="NCBIfam" id="NF002937">
    <property type="entry name" value="PRK03584.1"/>
    <property type="match status" value="1"/>
</dbReference>
<dbReference type="GO" id="GO:0006629">
    <property type="term" value="P:lipid metabolic process"/>
    <property type="evidence" value="ECO:0007669"/>
    <property type="project" value="InterPro"/>
</dbReference>
<evidence type="ECO:0000259" key="6">
    <source>
        <dbReference type="Pfam" id="PF13193"/>
    </source>
</evidence>
<evidence type="ECO:0000256" key="2">
    <source>
        <dbReference type="ARBA" id="ARBA00022598"/>
    </source>
</evidence>
<dbReference type="SUPFAM" id="SSF56801">
    <property type="entry name" value="Acetyl-CoA synthetase-like"/>
    <property type="match status" value="1"/>
</dbReference>